<comment type="caution">
    <text evidence="1">The sequence shown here is derived from an EMBL/GenBank/DDBJ whole genome shotgun (WGS) entry which is preliminary data.</text>
</comment>
<gene>
    <name evidence="1" type="ORF">CEXT_341891</name>
</gene>
<organism evidence="1 2">
    <name type="scientific">Caerostris extrusa</name>
    <name type="common">Bark spider</name>
    <name type="synonym">Caerostris bankana</name>
    <dbReference type="NCBI Taxonomy" id="172846"/>
    <lineage>
        <taxon>Eukaryota</taxon>
        <taxon>Metazoa</taxon>
        <taxon>Ecdysozoa</taxon>
        <taxon>Arthropoda</taxon>
        <taxon>Chelicerata</taxon>
        <taxon>Arachnida</taxon>
        <taxon>Araneae</taxon>
        <taxon>Araneomorphae</taxon>
        <taxon>Entelegynae</taxon>
        <taxon>Araneoidea</taxon>
        <taxon>Araneidae</taxon>
        <taxon>Caerostris</taxon>
    </lineage>
</organism>
<keyword evidence="2" id="KW-1185">Reference proteome</keyword>
<name>A0AAV4PCI5_CAEEX</name>
<reference evidence="1 2" key="1">
    <citation type="submission" date="2021-06" db="EMBL/GenBank/DDBJ databases">
        <title>Caerostris extrusa draft genome.</title>
        <authorList>
            <person name="Kono N."/>
            <person name="Arakawa K."/>
        </authorList>
    </citation>
    <scope>NUCLEOTIDE SEQUENCE [LARGE SCALE GENOMIC DNA]</scope>
</reference>
<proteinExistence type="predicted"/>
<feature type="non-terminal residue" evidence="1">
    <location>
        <position position="1"/>
    </location>
</feature>
<dbReference type="AlphaFoldDB" id="A0AAV4PCI5"/>
<evidence type="ECO:0000313" key="2">
    <source>
        <dbReference type="Proteomes" id="UP001054945"/>
    </source>
</evidence>
<dbReference type="Proteomes" id="UP001054945">
    <property type="component" value="Unassembled WGS sequence"/>
</dbReference>
<evidence type="ECO:0000313" key="1">
    <source>
        <dbReference type="EMBL" id="GIX93614.1"/>
    </source>
</evidence>
<dbReference type="EMBL" id="BPLR01004277">
    <property type="protein sequence ID" value="GIX93614.1"/>
    <property type="molecule type" value="Genomic_DNA"/>
</dbReference>
<sequence>TEDVLNVAEKKRKKPVMKFQKSEVLSRNVALLEELNAFTEEEFREELHKSKMFVSSLFLSLRKVRYLVYFHDI</sequence>
<accession>A0AAV4PCI5</accession>
<protein>
    <submittedName>
        <fullName evidence="1">Uncharacterized protein</fullName>
    </submittedName>
</protein>